<dbReference type="GO" id="GO:0004631">
    <property type="term" value="F:phosphomevalonate kinase activity"/>
    <property type="evidence" value="ECO:0007669"/>
    <property type="project" value="UniProtKB-UniRule"/>
</dbReference>
<evidence type="ECO:0000256" key="12">
    <source>
        <dbReference type="ARBA" id="ARBA00029326"/>
    </source>
</evidence>
<dbReference type="InterPro" id="IPR006204">
    <property type="entry name" value="GHMP_kinase_N_dom"/>
</dbReference>
<dbReference type="GO" id="GO:0005777">
    <property type="term" value="C:peroxisome"/>
    <property type="evidence" value="ECO:0007669"/>
    <property type="project" value="TreeGrafter"/>
</dbReference>
<dbReference type="PANTHER" id="PTHR31814:SF2">
    <property type="entry name" value="PHOSPHOMEVALONATE KINASE"/>
    <property type="match status" value="1"/>
</dbReference>
<dbReference type="GO" id="GO:0019287">
    <property type="term" value="P:isopentenyl diphosphate biosynthetic process, mevalonate pathway"/>
    <property type="evidence" value="ECO:0007669"/>
    <property type="project" value="UniProtKB-UniRule"/>
</dbReference>
<evidence type="ECO:0000259" key="14">
    <source>
        <dbReference type="Pfam" id="PF00288"/>
    </source>
</evidence>
<evidence type="ECO:0000256" key="9">
    <source>
        <dbReference type="ARBA" id="ARBA00022955"/>
    </source>
</evidence>
<keyword evidence="6" id="KW-0547">Nucleotide-binding</keyword>
<dbReference type="SUPFAM" id="SSF54211">
    <property type="entry name" value="Ribosomal protein S5 domain 2-like"/>
    <property type="match status" value="1"/>
</dbReference>
<evidence type="ECO:0000256" key="6">
    <source>
        <dbReference type="ARBA" id="ARBA00022741"/>
    </source>
</evidence>
<feature type="domain" description="GHMP kinase N-terminal" evidence="14">
    <location>
        <begin position="177"/>
        <end position="243"/>
    </location>
</feature>
<dbReference type="GO" id="GO:0005524">
    <property type="term" value="F:ATP binding"/>
    <property type="evidence" value="ECO:0007669"/>
    <property type="project" value="UniProtKB-UniRule"/>
</dbReference>
<evidence type="ECO:0000256" key="13">
    <source>
        <dbReference type="PIRNR" id="PIRNR017288"/>
    </source>
</evidence>
<keyword evidence="10 13" id="KW-0443">Lipid metabolism</keyword>
<keyword evidence="4 13" id="KW-0444">Lipid biosynthesis</keyword>
<keyword evidence="9 13" id="KW-0752">Steroid biosynthesis</keyword>
<dbReference type="PANTHER" id="PTHR31814">
    <property type="match status" value="1"/>
</dbReference>
<dbReference type="UniPathway" id="UPA00057">
    <property type="reaction ID" value="UER00099"/>
</dbReference>
<protein>
    <recommendedName>
        <fullName evidence="3 13">Phosphomevalonate kinase</fullName>
        <ecNumber evidence="3 13">2.7.4.2</ecNumber>
    </recommendedName>
</protein>
<dbReference type="EMBL" id="MCFL01000061">
    <property type="protein sequence ID" value="ORZ31351.1"/>
    <property type="molecule type" value="Genomic_DNA"/>
</dbReference>
<dbReference type="STRING" id="765915.A0A1Y2HBN6"/>
<dbReference type="InterPro" id="IPR014721">
    <property type="entry name" value="Ribsml_uS5_D2-typ_fold_subgr"/>
</dbReference>
<dbReference type="InterPro" id="IPR016005">
    <property type="entry name" value="Erg8"/>
</dbReference>
<dbReference type="AlphaFoldDB" id="A0A1Y2HBN6"/>
<evidence type="ECO:0000256" key="5">
    <source>
        <dbReference type="ARBA" id="ARBA00022679"/>
    </source>
</evidence>
<comment type="pathway">
    <text evidence="1 13">Isoprenoid biosynthesis; isopentenyl diphosphate biosynthesis via mevalonate pathway; isopentenyl diphosphate from (R)-mevalonate: step 2/3.</text>
</comment>
<comment type="similarity">
    <text evidence="2 13">Belongs to the GHMP kinase family. Mevalonate kinase subfamily.</text>
</comment>
<keyword evidence="16" id="KW-1185">Reference proteome</keyword>
<evidence type="ECO:0000256" key="4">
    <source>
        <dbReference type="ARBA" id="ARBA00022516"/>
    </source>
</evidence>
<evidence type="ECO:0000256" key="2">
    <source>
        <dbReference type="ARBA" id="ARBA00006495"/>
    </source>
</evidence>
<dbReference type="GO" id="GO:0006696">
    <property type="term" value="P:ergosterol biosynthetic process"/>
    <property type="evidence" value="ECO:0007669"/>
    <property type="project" value="TreeGrafter"/>
</dbReference>
<sequence length="451" mass="47884">MSKTASIVSAPGKALIAGGYLVLDPAYSGLVLATSARFYVIVRPSTSTTALSAENENALPIIVTSPQFPSDPPRHYLVDITGIDRPGGASFTFRSSPAAANKFIDNALRTALLLAHLRLGPNRFTSALPQANGIDVIVLADNDFYSQSASLARLGLINLCDLPKFTSPSATIASVNKTGLGSSAALVTGIVAGVSRFFTTAQSAASPATDMDKHGIHAAAQLAHCLAQGKIGSGFDVSSAIFGSHRYQRFDPSVLTSAMDIWTAGKHVGQVLAPLIPGLVTQTHVFRVPRGVKLMLADVAAGSNTPALVSRVLKWRKEKGDEAERVWREIQDNNDRLVEVLEEMGKLDQDQVEREVKAWWTGEAKDGPVGILVDRLVKILAVLQNRVGMRSMGQAADVPIEPVEQTKLLDACIGVSGVLGAGVPGGTALHFCRFLIRIDSVRLTVDLLGHV</sequence>
<dbReference type="EC" id="2.7.4.2" evidence="3 13"/>
<dbReference type="GO" id="GO:0005840">
    <property type="term" value="C:ribosome"/>
    <property type="evidence" value="ECO:0007669"/>
    <property type="project" value="UniProtKB-KW"/>
</dbReference>
<keyword evidence="15" id="KW-0687">Ribonucleoprotein</keyword>
<keyword evidence="11 13" id="KW-0753">Steroid metabolism</keyword>
<evidence type="ECO:0000313" key="16">
    <source>
        <dbReference type="Proteomes" id="UP000193411"/>
    </source>
</evidence>
<dbReference type="Gene3D" id="3.30.230.10">
    <property type="match status" value="1"/>
</dbReference>
<comment type="caution">
    <text evidence="15">The sequence shown here is derived from an EMBL/GenBank/DDBJ whole genome shotgun (WGS) entry which is preliminary data.</text>
</comment>
<keyword evidence="8" id="KW-0067">ATP-binding</keyword>
<organism evidence="15 16">
    <name type="scientific">Catenaria anguillulae PL171</name>
    <dbReference type="NCBI Taxonomy" id="765915"/>
    <lineage>
        <taxon>Eukaryota</taxon>
        <taxon>Fungi</taxon>
        <taxon>Fungi incertae sedis</taxon>
        <taxon>Blastocladiomycota</taxon>
        <taxon>Blastocladiomycetes</taxon>
        <taxon>Blastocladiales</taxon>
        <taxon>Catenariaceae</taxon>
        <taxon>Catenaria</taxon>
    </lineage>
</organism>
<evidence type="ECO:0000256" key="1">
    <source>
        <dbReference type="ARBA" id="ARBA00005017"/>
    </source>
</evidence>
<reference evidence="15 16" key="1">
    <citation type="submission" date="2016-07" db="EMBL/GenBank/DDBJ databases">
        <title>Pervasive Adenine N6-methylation of Active Genes in Fungi.</title>
        <authorList>
            <consortium name="DOE Joint Genome Institute"/>
            <person name="Mondo S.J."/>
            <person name="Dannebaum R.O."/>
            <person name="Kuo R.C."/>
            <person name="Labutti K."/>
            <person name="Haridas S."/>
            <person name="Kuo A."/>
            <person name="Salamov A."/>
            <person name="Ahrendt S.R."/>
            <person name="Lipzen A."/>
            <person name="Sullivan W."/>
            <person name="Andreopoulos W.B."/>
            <person name="Clum A."/>
            <person name="Lindquist E."/>
            <person name="Daum C."/>
            <person name="Ramamoorthy G.K."/>
            <person name="Gryganskyi A."/>
            <person name="Culley D."/>
            <person name="Magnuson J.K."/>
            <person name="James T.Y."/>
            <person name="O'Malley M.A."/>
            <person name="Stajich J.E."/>
            <person name="Spatafora J.W."/>
            <person name="Visel A."/>
            <person name="Grigoriev I.V."/>
        </authorList>
    </citation>
    <scope>NUCLEOTIDE SEQUENCE [LARGE SCALE GENOMIC DNA]</scope>
    <source>
        <strain evidence="15 16">PL171</strain>
    </source>
</reference>
<dbReference type="OrthoDB" id="10262935at2759"/>
<evidence type="ECO:0000313" key="15">
    <source>
        <dbReference type="EMBL" id="ORZ31351.1"/>
    </source>
</evidence>
<gene>
    <name evidence="15" type="ORF">BCR44DRAFT_120152</name>
</gene>
<proteinExistence type="inferred from homology"/>
<evidence type="ECO:0000256" key="7">
    <source>
        <dbReference type="ARBA" id="ARBA00022777"/>
    </source>
</evidence>
<evidence type="ECO:0000256" key="3">
    <source>
        <dbReference type="ARBA" id="ARBA00012958"/>
    </source>
</evidence>
<keyword evidence="7 13" id="KW-0418">Kinase</keyword>
<name>A0A1Y2HBN6_9FUNG</name>
<evidence type="ECO:0000256" key="10">
    <source>
        <dbReference type="ARBA" id="ARBA00023098"/>
    </source>
</evidence>
<dbReference type="InterPro" id="IPR035102">
    <property type="entry name" value="Phosphomevalonate_kinase"/>
</dbReference>
<dbReference type="InterPro" id="IPR020568">
    <property type="entry name" value="Ribosomal_Su5_D2-typ_SF"/>
</dbReference>
<evidence type="ECO:0000256" key="8">
    <source>
        <dbReference type="ARBA" id="ARBA00022840"/>
    </source>
</evidence>
<dbReference type="PIRSF" id="PIRSF017288">
    <property type="entry name" value="PMK_GHMP_euk"/>
    <property type="match status" value="1"/>
</dbReference>
<accession>A0A1Y2HBN6</accession>
<keyword evidence="5 13" id="KW-0808">Transferase</keyword>
<evidence type="ECO:0000256" key="11">
    <source>
        <dbReference type="ARBA" id="ARBA00023221"/>
    </source>
</evidence>
<comment type="catalytic activity">
    <reaction evidence="12">
        <text>(R)-5-phosphomevalonate + ATP = (R)-5-diphosphomevalonate + ADP</text>
        <dbReference type="Rhea" id="RHEA:16341"/>
        <dbReference type="ChEBI" id="CHEBI:30616"/>
        <dbReference type="ChEBI" id="CHEBI:57557"/>
        <dbReference type="ChEBI" id="CHEBI:58146"/>
        <dbReference type="ChEBI" id="CHEBI:456216"/>
        <dbReference type="EC" id="2.7.4.2"/>
    </reaction>
    <physiologicalReaction direction="left-to-right" evidence="12">
        <dbReference type="Rhea" id="RHEA:16342"/>
    </physiologicalReaction>
</comment>
<keyword evidence="15" id="KW-0689">Ribosomal protein</keyword>
<dbReference type="GO" id="GO:0010142">
    <property type="term" value="P:farnesyl diphosphate biosynthetic process, mevalonate pathway"/>
    <property type="evidence" value="ECO:0007669"/>
    <property type="project" value="TreeGrafter"/>
</dbReference>
<dbReference type="Proteomes" id="UP000193411">
    <property type="component" value="Unassembled WGS sequence"/>
</dbReference>
<dbReference type="Pfam" id="PF00288">
    <property type="entry name" value="GHMP_kinases_N"/>
    <property type="match status" value="1"/>
</dbReference>